<organism evidence="5 6">
    <name type="scientific">Castilleja foliolosa</name>
    <dbReference type="NCBI Taxonomy" id="1961234"/>
    <lineage>
        <taxon>Eukaryota</taxon>
        <taxon>Viridiplantae</taxon>
        <taxon>Streptophyta</taxon>
        <taxon>Embryophyta</taxon>
        <taxon>Tracheophyta</taxon>
        <taxon>Spermatophyta</taxon>
        <taxon>Magnoliopsida</taxon>
        <taxon>eudicotyledons</taxon>
        <taxon>Gunneridae</taxon>
        <taxon>Pentapetalae</taxon>
        <taxon>asterids</taxon>
        <taxon>lamiids</taxon>
        <taxon>Lamiales</taxon>
        <taxon>Orobanchaceae</taxon>
        <taxon>Pedicularideae</taxon>
        <taxon>Castillejinae</taxon>
        <taxon>Castilleja</taxon>
    </lineage>
</organism>
<evidence type="ECO:0000256" key="1">
    <source>
        <dbReference type="ARBA" id="ARBA00009865"/>
    </source>
</evidence>
<comment type="caution">
    <text evidence="5">The sequence shown here is derived from an EMBL/GenBank/DDBJ whole genome shotgun (WGS) entry which is preliminary data.</text>
</comment>
<keyword evidence="6" id="KW-1185">Reference proteome</keyword>
<name>A0ABD3BAK0_9LAMI</name>
<dbReference type="Gene3D" id="2.115.10.20">
    <property type="entry name" value="Glycosyl hydrolase domain, family 43"/>
    <property type="match status" value="1"/>
</dbReference>
<accession>A0ABD3BAK0</accession>
<dbReference type="SUPFAM" id="SSF75005">
    <property type="entry name" value="Arabinanase/levansucrase/invertase"/>
    <property type="match status" value="1"/>
</dbReference>
<keyword evidence="2 4" id="KW-0378">Hydrolase</keyword>
<evidence type="ECO:0000256" key="3">
    <source>
        <dbReference type="ARBA" id="ARBA00023295"/>
    </source>
</evidence>
<dbReference type="InterPro" id="IPR023296">
    <property type="entry name" value="Glyco_hydro_beta-prop_sf"/>
</dbReference>
<proteinExistence type="inferred from homology"/>
<dbReference type="Pfam" id="PF04616">
    <property type="entry name" value="Glyco_hydro_43"/>
    <property type="match status" value="1"/>
</dbReference>
<evidence type="ECO:0000256" key="4">
    <source>
        <dbReference type="RuleBase" id="RU361187"/>
    </source>
</evidence>
<dbReference type="EMBL" id="JAVIJP010000107">
    <property type="protein sequence ID" value="KAL3614164.1"/>
    <property type="molecule type" value="Genomic_DNA"/>
</dbReference>
<evidence type="ECO:0008006" key="7">
    <source>
        <dbReference type="Google" id="ProtNLM"/>
    </source>
</evidence>
<dbReference type="CDD" id="cd18825">
    <property type="entry name" value="GH43_CtGH43-like"/>
    <property type="match status" value="1"/>
</dbReference>
<protein>
    <recommendedName>
        <fullName evidence="7">Glycosyl hydrolase family 43 protein</fullName>
    </recommendedName>
</protein>
<evidence type="ECO:0000313" key="5">
    <source>
        <dbReference type="EMBL" id="KAL3614164.1"/>
    </source>
</evidence>
<dbReference type="PANTHER" id="PTHR22925">
    <property type="entry name" value="GLYCOSYL HYDROLASE 43 FAMILY MEMBER"/>
    <property type="match status" value="1"/>
</dbReference>
<dbReference type="GO" id="GO:0005975">
    <property type="term" value="P:carbohydrate metabolic process"/>
    <property type="evidence" value="ECO:0007669"/>
    <property type="project" value="UniProtKB-ARBA"/>
</dbReference>
<keyword evidence="3 4" id="KW-0326">Glycosidase</keyword>
<dbReference type="PANTHER" id="PTHR22925:SF3">
    <property type="entry name" value="GLYCOSYL HYDROLASE FAMILY PROTEIN 43"/>
    <property type="match status" value="1"/>
</dbReference>
<gene>
    <name evidence="5" type="ORF">CASFOL_042238</name>
</gene>
<dbReference type="GO" id="GO:0004553">
    <property type="term" value="F:hydrolase activity, hydrolyzing O-glycosyl compounds"/>
    <property type="evidence" value="ECO:0007669"/>
    <property type="project" value="UniProtKB-ARBA"/>
</dbReference>
<comment type="similarity">
    <text evidence="1 4">Belongs to the glycosyl hydrolase 43 family.</text>
</comment>
<evidence type="ECO:0000313" key="6">
    <source>
        <dbReference type="Proteomes" id="UP001632038"/>
    </source>
</evidence>
<dbReference type="Proteomes" id="UP001632038">
    <property type="component" value="Unassembled WGS sequence"/>
</dbReference>
<evidence type="ECO:0000256" key="2">
    <source>
        <dbReference type="ARBA" id="ARBA00022801"/>
    </source>
</evidence>
<dbReference type="InterPro" id="IPR006710">
    <property type="entry name" value="Glyco_hydro_43"/>
</dbReference>
<dbReference type="AlphaFoldDB" id="A0ABD3BAK0"/>
<reference evidence="6" key="1">
    <citation type="journal article" date="2024" name="IScience">
        <title>Strigolactones Initiate the Formation of Haustorium-like Structures in Castilleja.</title>
        <authorList>
            <person name="Buerger M."/>
            <person name="Peterson D."/>
            <person name="Chory J."/>
        </authorList>
    </citation>
    <scope>NUCLEOTIDE SEQUENCE [LARGE SCALE GENOMIC DNA]</scope>
</reference>
<sequence>MARWLSIESRQCSWRRLVFWSLTILLILQLYSFVKNVNTQVEKMKLHSALLPFPIQEHEQIEGLSLLPPFGLKDIHKKVNLNEEFLNVSSNMRNIFFPNDVIDPRLDVKNDSRYYHPGRIWLDTDGNPIQAHGGSILFDEQSKSYYWYGEYKNGPTYHAKETSTARVDVIGVSCYSSRNLWVWKYEGIVLTAREENETHDLHKSKVLERPKVIQNEKSGMYVMFMHIDDATYNKASVGVSVSDSPTGPFEYLYSFRPNGFDSRDMTVFKDVDGSAYLIYSSIRNKEIHISSLNQDYLGVTNETTRALVGHHREAPAVFKYGNIYYMVTSGCSGWSPNEALVHEAESILGPWETIGNPCVGANKGFRAATFFAQGTFVIPMPGGAHGSFIFMADRWNPEDLRDSRYVWLPLTVRQRNERYIGLPLWSRVSIYWHKKWRVPIGKNGESDYVIDLDEW</sequence>